<evidence type="ECO:0000313" key="12">
    <source>
        <dbReference type="Proteomes" id="UP000094147"/>
    </source>
</evidence>
<reference evidence="12" key="1">
    <citation type="submission" date="2015-08" db="EMBL/GenBank/DDBJ databases">
        <authorList>
            <person name="Kim K.M."/>
        </authorList>
    </citation>
    <scope>NUCLEOTIDE SEQUENCE [LARGE SCALE GENOMIC DNA]</scope>
    <source>
        <strain evidence="12">KCTC 23892</strain>
    </source>
</reference>
<evidence type="ECO:0000256" key="7">
    <source>
        <dbReference type="ARBA" id="ARBA00023136"/>
    </source>
</evidence>
<dbReference type="Proteomes" id="UP000094147">
    <property type="component" value="Chromosome"/>
</dbReference>
<accession>A0A1B3BAT8</accession>
<dbReference type="PANTHER" id="PTHR33451">
    <property type="entry name" value="MALATE-2H(+)/NA(+)-LACTATE ANTIPORTER"/>
    <property type="match status" value="1"/>
</dbReference>
<dbReference type="EMBL" id="CP012418">
    <property type="protein sequence ID" value="AOE49897.1"/>
    <property type="molecule type" value="Genomic_DNA"/>
</dbReference>
<dbReference type="AlphaFoldDB" id="A0A1B3BAT8"/>
<sequence length="550" mass="58791" precursor="true">MADTSVRQPSMLQALLPVVFLVILLGFSVYLYGSDSSYGANQIALVLAAAVALLVGLKNGQTWKELEKGIVDGISIALAAMLILLMVGALIGAWILSGTVPTMIYYGLQLLSPEYFYVATCAICAVVALSIGSSWTTAGTVGIGLIGVSQGLGLSMEITAGAIISGAYFGDKMSPLSDTTNLAPAVTGTDLFTHIRHMVWTTTPALLLSFIIFTVMGLNSDTEQQVLVLQGTLELLDNNFNISLWTLVPMVVVFVLAFKKVPAVATILIGAILGCICAVVFQSKVIETFVGDGRYDCERSSQYECSVSDYVVEESGNTTVTFDIAFKYTDESYTETVTLQEGEDKTLTLGDHSVGVYSRGDFMTTLSATWTSLFSGFSASTGNDSFDNLLSRGGMASMLNTLFLIFTAMSFGAAMEVTGLLHKLIKTVIGMAKSTGSLIGSVLATCIGMNVITADQYISIVLPGRMYKAEFKRRGLDAKNLSRTLEDSATITSPLIPWNTCGAYMAGTLGVATGAYWIYCYFNLLTPLVSFIYALFNFKISPIEGDEATS</sequence>
<keyword evidence="7 9" id="KW-0472">Membrane</keyword>
<gene>
    <name evidence="11" type="ORF">KS2013_1177</name>
</gene>
<feature type="transmembrane region" description="Helical" evidence="9">
    <location>
        <begin position="437"/>
        <end position="458"/>
    </location>
</feature>
<evidence type="ECO:0000256" key="9">
    <source>
        <dbReference type="SAM" id="Phobius"/>
    </source>
</evidence>
<proteinExistence type="inferred from homology"/>
<evidence type="ECO:0000256" key="1">
    <source>
        <dbReference type="ARBA" id="ARBA00004651"/>
    </source>
</evidence>
<organism evidence="11 12">
    <name type="scientific">Kangiella sediminilitoris</name>
    <dbReference type="NCBI Taxonomy" id="1144748"/>
    <lineage>
        <taxon>Bacteria</taxon>
        <taxon>Pseudomonadati</taxon>
        <taxon>Pseudomonadota</taxon>
        <taxon>Gammaproteobacteria</taxon>
        <taxon>Kangiellales</taxon>
        <taxon>Kangiellaceae</taxon>
        <taxon>Kangiella</taxon>
    </lineage>
</organism>
<evidence type="ECO:0000256" key="3">
    <source>
        <dbReference type="ARBA" id="ARBA00022449"/>
    </source>
</evidence>
<dbReference type="Pfam" id="PF03553">
    <property type="entry name" value="Na_H_antiporter"/>
    <property type="match status" value="2"/>
</dbReference>
<feature type="transmembrane region" description="Helical" evidence="9">
    <location>
        <begin position="198"/>
        <end position="218"/>
    </location>
</feature>
<evidence type="ECO:0000256" key="6">
    <source>
        <dbReference type="ARBA" id="ARBA00022989"/>
    </source>
</evidence>
<feature type="transmembrane region" description="Helical" evidence="9">
    <location>
        <begin position="115"/>
        <end position="136"/>
    </location>
</feature>
<protein>
    <submittedName>
        <fullName evidence="11">Na+/H+ antiporter NhaC</fullName>
    </submittedName>
</protein>
<dbReference type="InterPro" id="IPR018461">
    <property type="entry name" value="Na/H_Antiport_NhaC-like_C"/>
</dbReference>
<dbReference type="KEGG" id="ksd:KS2013_1177"/>
<dbReference type="GO" id="GO:0005886">
    <property type="term" value="C:plasma membrane"/>
    <property type="evidence" value="ECO:0007669"/>
    <property type="project" value="UniProtKB-SubCell"/>
</dbReference>
<feature type="transmembrane region" description="Helical" evidence="9">
    <location>
        <begin position="12"/>
        <end position="32"/>
    </location>
</feature>
<comment type="similarity">
    <text evidence="8">Belongs to the NhaC Na(+)/H(+) (TC 2.A.35) antiporter family.</text>
</comment>
<feature type="domain" description="Na+/H+ antiporter NhaC-like C-terminal" evidence="10">
    <location>
        <begin position="166"/>
        <end position="285"/>
    </location>
</feature>
<keyword evidence="6 9" id="KW-1133">Transmembrane helix</keyword>
<feature type="transmembrane region" description="Helical" evidence="9">
    <location>
        <begin position="143"/>
        <end position="169"/>
    </location>
</feature>
<evidence type="ECO:0000256" key="8">
    <source>
        <dbReference type="ARBA" id="ARBA00038435"/>
    </source>
</evidence>
<evidence type="ECO:0000256" key="5">
    <source>
        <dbReference type="ARBA" id="ARBA00022692"/>
    </source>
</evidence>
<keyword evidence="5 9" id="KW-0812">Transmembrane</keyword>
<feature type="transmembrane region" description="Helical" evidence="9">
    <location>
        <begin position="69"/>
        <end position="95"/>
    </location>
</feature>
<feature type="transmembrane region" description="Helical" evidence="9">
    <location>
        <begin position="239"/>
        <end position="257"/>
    </location>
</feature>
<keyword evidence="2" id="KW-0813">Transport</keyword>
<feature type="transmembrane region" description="Helical" evidence="9">
    <location>
        <begin position="402"/>
        <end position="425"/>
    </location>
</feature>
<keyword evidence="3" id="KW-0050">Antiport</keyword>
<evidence type="ECO:0000313" key="11">
    <source>
        <dbReference type="EMBL" id="AOE49897.1"/>
    </source>
</evidence>
<dbReference type="PATRIC" id="fig|1144748.3.peg.1190"/>
<feature type="domain" description="Na+/H+ antiporter NhaC-like C-terminal" evidence="10">
    <location>
        <begin position="366"/>
        <end position="537"/>
    </location>
</feature>
<feature type="transmembrane region" description="Helical" evidence="9">
    <location>
        <begin position="38"/>
        <end position="57"/>
    </location>
</feature>
<evidence type="ECO:0000259" key="10">
    <source>
        <dbReference type="Pfam" id="PF03553"/>
    </source>
</evidence>
<feature type="transmembrane region" description="Helical" evidence="9">
    <location>
        <begin position="516"/>
        <end position="536"/>
    </location>
</feature>
<evidence type="ECO:0000256" key="2">
    <source>
        <dbReference type="ARBA" id="ARBA00022448"/>
    </source>
</evidence>
<keyword evidence="4" id="KW-1003">Cell membrane</keyword>
<name>A0A1B3BAT8_9GAMM</name>
<dbReference type="RefSeq" id="WP_228703633.1">
    <property type="nucleotide sequence ID" value="NZ_CP012418.1"/>
</dbReference>
<dbReference type="InterPro" id="IPR052180">
    <property type="entry name" value="NhaC_Na-H+_Antiporter"/>
</dbReference>
<evidence type="ECO:0000256" key="4">
    <source>
        <dbReference type="ARBA" id="ARBA00022475"/>
    </source>
</evidence>
<dbReference type="GO" id="GO:0015297">
    <property type="term" value="F:antiporter activity"/>
    <property type="evidence" value="ECO:0007669"/>
    <property type="project" value="UniProtKB-KW"/>
</dbReference>
<dbReference type="STRING" id="1144748.KS2013_1177"/>
<feature type="transmembrane region" description="Helical" evidence="9">
    <location>
        <begin position="263"/>
        <end position="281"/>
    </location>
</feature>
<keyword evidence="12" id="KW-1185">Reference proteome</keyword>
<dbReference type="PANTHER" id="PTHR33451:SF3">
    <property type="entry name" value="MALATE-2H(+)_NA(+)-LACTATE ANTIPORTER"/>
    <property type="match status" value="1"/>
</dbReference>
<comment type="subcellular location">
    <subcellularLocation>
        <location evidence="1">Cell membrane</location>
        <topology evidence="1">Multi-pass membrane protein</topology>
    </subcellularLocation>
</comment>